<proteinExistence type="predicted"/>
<comment type="caution">
    <text evidence="1">The sequence shown here is derived from an EMBL/GenBank/DDBJ whole genome shotgun (WGS) entry which is preliminary data.</text>
</comment>
<keyword evidence="2" id="KW-1185">Reference proteome</keyword>
<organism evidence="1 2">
    <name type="scientific">Catharanthus roseus</name>
    <name type="common">Madagascar periwinkle</name>
    <name type="synonym">Vinca rosea</name>
    <dbReference type="NCBI Taxonomy" id="4058"/>
    <lineage>
        <taxon>Eukaryota</taxon>
        <taxon>Viridiplantae</taxon>
        <taxon>Streptophyta</taxon>
        <taxon>Embryophyta</taxon>
        <taxon>Tracheophyta</taxon>
        <taxon>Spermatophyta</taxon>
        <taxon>Magnoliopsida</taxon>
        <taxon>eudicotyledons</taxon>
        <taxon>Gunneridae</taxon>
        <taxon>Pentapetalae</taxon>
        <taxon>asterids</taxon>
        <taxon>lamiids</taxon>
        <taxon>Gentianales</taxon>
        <taxon>Apocynaceae</taxon>
        <taxon>Rauvolfioideae</taxon>
        <taxon>Vinceae</taxon>
        <taxon>Catharanthinae</taxon>
        <taxon>Catharanthus</taxon>
    </lineage>
</organism>
<reference evidence="2" key="1">
    <citation type="journal article" date="2023" name="Nat. Plants">
        <title>Single-cell RNA sequencing provides a high-resolution roadmap for understanding the multicellular compartmentation of specialized metabolism.</title>
        <authorList>
            <person name="Sun S."/>
            <person name="Shen X."/>
            <person name="Li Y."/>
            <person name="Li Y."/>
            <person name="Wang S."/>
            <person name="Li R."/>
            <person name="Zhang H."/>
            <person name="Shen G."/>
            <person name="Guo B."/>
            <person name="Wei J."/>
            <person name="Xu J."/>
            <person name="St-Pierre B."/>
            <person name="Chen S."/>
            <person name="Sun C."/>
        </authorList>
    </citation>
    <scope>NUCLEOTIDE SEQUENCE [LARGE SCALE GENOMIC DNA]</scope>
</reference>
<dbReference type="Proteomes" id="UP001060085">
    <property type="component" value="Linkage Group LG03"/>
</dbReference>
<gene>
    <name evidence="1" type="ORF">M9H77_13959</name>
</gene>
<sequence length="269" mass="30316">MERKKKKKKEKRAADVPSSRTEDCCSRTTSFSCRCSMAMENGVSRGGGGEEEEEMMGEIMGFYEVATNHVGAIFKIWARDAWSSNSYAFNLEVINFPEALSVTLRIECATKQIKKTEPIYCYKALFTITDQNKGSKKREMKPILLQKGSSPSVPSRFQSKQSVNRKQLEITTSNRKVRSFLPRDPSGLGLNTYSRRRTSSASSVLASTMKDSPTCSSDEEQKESLSNRWPQRRNSQSLSARTPFPLHYSHIHGNPRVSRHRRASGSPEG</sequence>
<evidence type="ECO:0000313" key="2">
    <source>
        <dbReference type="Proteomes" id="UP001060085"/>
    </source>
</evidence>
<dbReference type="EMBL" id="CM044703">
    <property type="protein sequence ID" value="KAI5673595.1"/>
    <property type="molecule type" value="Genomic_DNA"/>
</dbReference>
<protein>
    <submittedName>
        <fullName evidence="1">Uncharacterized protein</fullName>
    </submittedName>
</protein>
<accession>A0ACC0BLN1</accession>
<evidence type="ECO:0000313" key="1">
    <source>
        <dbReference type="EMBL" id="KAI5673595.1"/>
    </source>
</evidence>
<name>A0ACC0BLN1_CATRO</name>